<feature type="region of interest" description="Disordered" evidence="1">
    <location>
        <begin position="1"/>
        <end position="28"/>
    </location>
</feature>
<protein>
    <recommendedName>
        <fullName evidence="4">DUF222 domain-containing protein</fullName>
    </recommendedName>
</protein>
<gene>
    <name evidence="2" type="ORF">ACFPZN_25095</name>
</gene>
<dbReference type="Proteomes" id="UP001596074">
    <property type="component" value="Unassembled WGS sequence"/>
</dbReference>
<accession>A0ABW1A0D4</accession>
<comment type="caution">
    <text evidence="2">The sequence shown here is derived from an EMBL/GenBank/DDBJ whole genome shotgun (WGS) entry which is preliminary data.</text>
</comment>
<evidence type="ECO:0000313" key="3">
    <source>
        <dbReference type="Proteomes" id="UP001596074"/>
    </source>
</evidence>
<proteinExistence type="predicted"/>
<evidence type="ECO:0008006" key="4">
    <source>
        <dbReference type="Google" id="ProtNLM"/>
    </source>
</evidence>
<organism evidence="2 3">
    <name type="scientific">Actinomadura rugatobispora</name>
    <dbReference type="NCBI Taxonomy" id="1994"/>
    <lineage>
        <taxon>Bacteria</taxon>
        <taxon>Bacillati</taxon>
        <taxon>Actinomycetota</taxon>
        <taxon>Actinomycetes</taxon>
        <taxon>Streptosporangiales</taxon>
        <taxon>Thermomonosporaceae</taxon>
        <taxon>Actinomadura</taxon>
    </lineage>
</organism>
<evidence type="ECO:0000256" key="1">
    <source>
        <dbReference type="SAM" id="MobiDB-lite"/>
    </source>
</evidence>
<dbReference type="EMBL" id="JBHSON010000037">
    <property type="protein sequence ID" value="MFC5748906.1"/>
    <property type="molecule type" value="Genomic_DNA"/>
</dbReference>
<reference evidence="3" key="1">
    <citation type="journal article" date="2019" name="Int. J. Syst. Evol. Microbiol.">
        <title>The Global Catalogue of Microorganisms (GCM) 10K type strain sequencing project: providing services to taxonomists for standard genome sequencing and annotation.</title>
        <authorList>
            <consortium name="The Broad Institute Genomics Platform"/>
            <consortium name="The Broad Institute Genome Sequencing Center for Infectious Disease"/>
            <person name="Wu L."/>
            <person name="Ma J."/>
        </authorList>
    </citation>
    <scope>NUCLEOTIDE SEQUENCE [LARGE SCALE GENOMIC DNA]</scope>
    <source>
        <strain evidence="3">KCTC 42087</strain>
    </source>
</reference>
<sequence>MTATKTTRRTPAAAPRDPADDVAQAEAEATEAAALVDALEERVRAGDDAVTAAELDDAHRLSRFARLRREAAERKATVARTAMVADARKTRAEEIKAAARSGALDVEPLAAAYATMRDAVTAFVSAANTYNQAWQQARDGIEGYPFREEEGGPAMADLGVRVDSTFSGRPRVIADGIARFPLRTSEHLARVVVDAESSISPRHGQLLRPVAEGMARHATMYQPDLAEAGEADGGAA</sequence>
<keyword evidence="3" id="KW-1185">Reference proteome</keyword>
<evidence type="ECO:0000313" key="2">
    <source>
        <dbReference type="EMBL" id="MFC5748906.1"/>
    </source>
</evidence>
<name>A0ABW1A0D4_9ACTN</name>
<dbReference type="RefSeq" id="WP_378284605.1">
    <property type="nucleotide sequence ID" value="NZ_JBHSON010000037.1"/>
</dbReference>